<dbReference type="PANTHER" id="PTHR16943:SF8">
    <property type="entry name" value="2-METHYLCITRATE DEHYDRATASE"/>
    <property type="match status" value="1"/>
</dbReference>
<dbReference type="SUPFAM" id="SSF103378">
    <property type="entry name" value="2-methylcitrate dehydratase PrpD"/>
    <property type="match status" value="1"/>
</dbReference>
<dbReference type="InterPro" id="IPR005656">
    <property type="entry name" value="MmgE_PrpD"/>
</dbReference>
<dbReference type="PANTHER" id="PTHR16943">
    <property type="entry name" value="2-METHYLCITRATE DEHYDRATASE-RELATED"/>
    <property type="match status" value="1"/>
</dbReference>
<dbReference type="InterPro" id="IPR036148">
    <property type="entry name" value="MmgE/PrpD_sf"/>
</dbReference>
<evidence type="ECO:0000313" key="3">
    <source>
        <dbReference type="EMBL" id="ANZ66971.1"/>
    </source>
</evidence>
<organism evidence="3 4">
    <name type="scientific">Secundilactobacillus paracollinoides</name>
    <dbReference type="NCBI Taxonomy" id="240427"/>
    <lineage>
        <taxon>Bacteria</taxon>
        <taxon>Bacillati</taxon>
        <taxon>Bacillota</taxon>
        <taxon>Bacilli</taxon>
        <taxon>Lactobacillales</taxon>
        <taxon>Lactobacillaceae</taxon>
        <taxon>Secundilactobacillus</taxon>
    </lineage>
</organism>
<dbReference type="Gene3D" id="1.10.4100.10">
    <property type="entry name" value="2-methylcitrate dehydratase PrpD"/>
    <property type="match status" value="1"/>
</dbReference>
<dbReference type="InterPro" id="IPR045336">
    <property type="entry name" value="MmgE_PrpD_N"/>
</dbReference>
<evidence type="ECO:0000313" key="4">
    <source>
        <dbReference type="Proteomes" id="UP000093267"/>
    </source>
</evidence>
<proteinExistence type="inferred from homology"/>
<dbReference type="RefSeq" id="WP_054711248.1">
    <property type="nucleotide sequence ID" value="NZ_CP014912.1"/>
</dbReference>
<sequence length="457" mass="50253">MGKTNTEEIIELLKTRVSKDQKNKLEVLAKKSFLDYLASVTLADKELAVEKLKQSLHYTDQYLIIGQKGNLSVEQAALLNGFTAHYLDFDDVQANFRGHPSVVIFSALLAVSNPTDKLRSLLQAFVQGVELAGHIGRTIHPGHALQGWHSTGTIGTIAAAAAIGVYKKLPEDKLATLLSFAASQASGMMFQEGSDAKPMQAGLAARNAVAAYKLTESGLTATKDPFNNHNGWLKTISGTEITPSTWGNSWLSPAQIENPGIWFKQKPFCSAAISGYDATRQAYEAGIRISNTTQFIFHYPENGDRALTKSHPLTGQEGKFSIEYIAWCVLENGDISTEDLDNFRVSPKFETDLPKFSRQHDLPSKDKRARPVRLEVIQDDKTANFTVINPKGSPLNPLDETDLQKKLVNGLGDLASDVIQLISKSKTQLKEIDSLLNYRRYLDCTSKNSQISLAPLS</sequence>
<dbReference type="InterPro" id="IPR042188">
    <property type="entry name" value="MmgE/PrpD_sf_2"/>
</dbReference>
<evidence type="ECO:0000259" key="2">
    <source>
        <dbReference type="Pfam" id="PF03972"/>
    </source>
</evidence>
<dbReference type="Gene3D" id="3.30.1330.120">
    <property type="entry name" value="2-methylcitrate dehydratase PrpD"/>
    <property type="match status" value="1"/>
</dbReference>
<dbReference type="OrthoDB" id="9795089at2"/>
<reference evidence="3 4" key="1">
    <citation type="submission" date="2016-03" db="EMBL/GenBank/DDBJ databases">
        <title>Pediococcus and Lactobacillus from brewery environment - whole genome sequencing and assembly.</title>
        <authorList>
            <person name="Behr J."/>
            <person name="Geissler A.J."/>
            <person name="Vogel R.F."/>
        </authorList>
    </citation>
    <scope>NUCLEOTIDE SEQUENCE [LARGE SCALE GENOMIC DNA]</scope>
    <source>
        <strain evidence="3 4">TMW 1.1995</strain>
    </source>
</reference>
<gene>
    <name evidence="3" type="ORF">AYR63_07380</name>
</gene>
<evidence type="ECO:0000256" key="1">
    <source>
        <dbReference type="ARBA" id="ARBA00006174"/>
    </source>
</evidence>
<dbReference type="AlphaFoldDB" id="A0A1B2IY63"/>
<dbReference type="InterPro" id="IPR042183">
    <property type="entry name" value="MmgE/PrpD_sf_1"/>
</dbReference>
<dbReference type="GO" id="GO:0016829">
    <property type="term" value="F:lyase activity"/>
    <property type="evidence" value="ECO:0007669"/>
    <property type="project" value="InterPro"/>
</dbReference>
<dbReference type="EMBL" id="CP014924">
    <property type="protein sequence ID" value="ANZ66971.1"/>
    <property type="molecule type" value="Genomic_DNA"/>
</dbReference>
<dbReference type="STRING" id="240427.AYR62_10820"/>
<dbReference type="Proteomes" id="UP000093267">
    <property type="component" value="Chromosome"/>
</dbReference>
<dbReference type="KEGG" id="lpd:AYR62_10820"/>
<accession>A0A1B2IY63</accession>
<comment type="similarity">
    <text evidence="1">Belongs to the PrpD family.</text>
</comment>
<keyword evidence="4" id="KW-1185">Reference proteome</keyword>
<feature type="domain" description="MmgE/PrpD N-terminal" evidence="2">
    <location>
        <begin position="28"/>
        <end position="239"/>
    </location>
</feature>
<name>A0A1B2IY63_9LACO</name>
<dbReference type="Pfam" id="PF03972">
    <property type="entry name" value="MmgE_PrpD_N"/>
    <property type="match status" value="1"/>
</dbReference>
<protein>
    <recommendedName>
        <fullName evidence="2">MmgE/PrpD N-terminal domain-containing protein</fullName>
    </recommendedName>
</protein>